<dbReference type="SUPFAM" id="SSF49303">
    <property type="entry name" value="beta-Galactosidase/glucuronidase domain"/>
    <property type="match status" value="1"/>
</dbReference>
<accession>A0ABS9CJV1</accession>
<comment type="caution">
    <text evidence="7">The sequence shown here is derived from an EMBL/GenBank/DDBJ whole genome shotgun (WGS) entry which is preliminary data.</text>
</comment>
<comment type="similarity">
    <text evidence="1">Belongs to the glycosyl hydrolase 2 family.</text>
</comment>
<dbReference type="PANTHER" id="PTHR42732">
    <property type="entry name" value="BETA-GALACTOSIDASE"/>
    <property type="match status" value="1"/>
</dbReference>
<protein>
    <submittedName>
        <fullName evidence="7">Glycoside hydrolase family 2</fullName>
    </submittedName>
</protein>
<sequence length="594" mass="68162">MAQKKKYMSDIHLEDYTEEYRDKQITVDSLVFDTNRKRESLNGLWHYAVDQYNTCLRQHWFAERRRDTKGNTMPVDYSFDEWPTMQLPACWNTVEKEYLLYENSMVFTRNFSFAKNEGERVLLKIGAANYLCYVFLNKTFMGMHRGGSTPFFVDVTDKLEADNRILLVVDAARRPEQVPTVNTDWFNYGGAYRDIELLRLPETYIKRFQIGLVPDGTYRNIQVTVALSEPIHTTAVLTVNELGIHEEICVENGVGSAVFSAAPSLWSPESPTLYNVCLTCGQDTVTDRVGFREIKVEGRDILLNGKPLYLRGISCHEDSASNGKALTDEERMENLRLAKELGCNFMRLAHYPHSEKMAQIADEYGLLLWEEIPVYWAIHFTNPNTYADAENQLLELIYRDWNRASVIVWSVGNENADTDERFAFMSRLSDCARRVGGNRLLSAACLVDAVTNTIADRMAAKLDIIGINEYCGWYIPDFEYLPQMLRNSNPDKPVVISEFGADALSGHHGTVTDKGTEDCMAAIYEQQIATLRAIDYVKGMTPWILYDFRCPRRTSVIQKYYNRKGLLSEDKAHKKQAFFVLQAYYQKLAEKSDA</sequence>
<keyword evidence="2 7" id="KW-0378">Hydrolase</keyword>
<evidence type="ECO:0000313" key="8">
    <source>
        <dbReference type="Proteomes" id="UP001299220"/>
    </source>
</evidence>
<evidence type="ECO:0000259" key="6">
    <source>
        <dbReference type="Pfam" id="PF02837"/>
    </source>
</evidence>
<dbReference type="Proteomes" id="UP001299220">
    <property type="component" value="Unassembled WGS sequence"/>
</dbReference>
<dbReference type="SUPFAM" id="SSF49785">
    <property type="entry name" value="Galactose-binding domain-like"/>
    <property type="match status" value="1"/>
</dbReference>
<dbReference type="PROSITE" id="PS00608">
    <property type="entry name" value="GLYCOSYL_HYDROL_F2_2"/>
    <property type="match status" value="1"/>
</dbReference>
<keyword evidence="3" id="KW-0326">Glycosidase</keyword>
<dbReference type="InterPro" id="IPR006103">
    <property type="entry name" value="Glyco_hydro_2_cat"/>
</dbReference>
<evidence type="ECO:0000256" key="3">
    <source>
        <dbReference type="ARBA" id="ARBA00023295"/>
    </source>
</evidence>
<dbReference type="PANTHER" id="PTHR42732:SF1">
    <property type="entry name" value="BETA-MANNOSIDASE"/>
    <property type="match status" value="1"/>
</dbReference>
<dbReference type="RefSeq" id="WP_235322150.1">
    <property type="nucleotide sequence ID" value="NZ_JAFBIT010000001.1"/>
</dbReference>
<feature type="domain" description="Glycosyl hydrolases family 2 sugar binding" evidence="6">
    <location>
        <begin position="39"/>
        <end position="201"/>
    </location>
</feature>
<dbReference type="InterPro" id="IPR017853">
    <property type="entry name" value="GH"/>
</dbReference>
<evidence type="ECO:0000259" key="5">
    <source>
        <dbReference type="Pfam" id="PF02836"/>
    </source>
</evidence>
<dbReference type="SUPFAM" id="SSF51445">
    <property type="entry name" value="(Trans)glycosidases"/>
    <property type="match status" value="1"/>
</dbReference>
<dbReference type="Gene3D" id="3.20.20.80">
    <property type="entry name" value="Glycosidases"/>
    <property type="match status" value="1"/>
</dbReference>
<organism evidence="7 8">
    <name type="scientific">Anaeromassilibacillus senegalensis</name>
    <dbReference type="NCBI Taxonomy" id="1673717"/>
    <lineage>
        <taxon>Bacteria</taxon>
        <taxon>Bacillati</taxon>
        <taxon>Bacillota</taxon>
        <taxon>Clostridia</taxon>
        <taxon>Eubacteriales</taxon>
        <taxon>Acutalibacteraceae</taxon>
        <taxon>Anaeromassilibacillus</taxon>
    </lineage>
</organism>
<dbReference type="PRINTS" id="PR00132">
    <property type="entry name" value="GLHYDRLASE2"/>
</dbReference>
<keyword evidence="8" id="KW-1185">Reference proteome</keyword>
<gene>
    <name evidence="7" type="ORF">JQM67_01120</name>
</gene>
<dbReference type="InterPro" id="IPR023232">
    <property type="entry name" value="Glyco_hydro_2_AS"/>
</dbReference>
<dbReference type="InterPro" id="IPR006104">
    <property type="entry name" value="Glyco_hydro_2_N"/>
</dbReference>
<dbReference type="EMBL" id="JAFBIT010000001">
    <property type="protein sequence ID" value="MCF2651213.1"/>
    <property type="molecule type" value="Genomic_DNA"/>
</dbReference>
<name>A0ABS9CJV1_9FIRM</name>
<dbReference type="Pfam" id="PF00703">
    <property type="entry name" value="Glyco_hydro_2"/>
    <property type="match status" value="1"/>
</dbReference>
<dbReference type="Pfam" id="PF02836">
    <property type="entry name" value="Glyco_hydro_2_C"/>
    <property type="match status" value="1"/>
</dbReference>
<dbReference type="InterPro" id="IPR008979">
    <property type="entry name" value="Galactose-bd-like_sf"/>
</dbReference>
<dbReference type="GO" id="GO:0016787">
    <property type="term" value="F:hydrolase activity"/>
    <property type="evidence" value="ECO:0007669"/>
    <property type="project" value="UniProtKB-KW"/>
</dbReference>
<dbReference type="InterPro" id="IPR013783">
    <property type="entry name" value="Ig-like_fold"/>
</dbReference>
<evidence type="ECO:0000259" key="4">
    <source>
        <dbReference type="Pfam" id="PF00703"/>
    </source>
</evidence>
<dbReference type="InterPro" id="IPR006102">
    <property type="entry name" value="Ig-like_GH2"/>
</dbReference>
<feature type="domain" description="Glycoside hydrolase family 2 catalytic" evidence="5">
    <location>
        <begin position="294"/>
        <end position="587"/>
    </location>
</feature>
<dbReference type="Gene3D" id="2.60.40.10">
    <property type="entry name" value="Immunoglobulins"/>
    <property type="match status" value="1"/>
</dbReference>
<dbReference type="InterPro" id="IPR006101">
    <property type="entry name" value="Glyco_hydro_2"/>
</dbReference>
<dbReference type="Gene3D" id="2.60.120.260">
    <property type="entry name" value="Galactose-binding domain-like"/>
    <property type="match status" value="1"/>
</dbReference>
<dbReference type="InterPro" id="IPR036156">
    <property type="entry name" value="Beta-gal/glucu_dom_sf"/>
</dbReference>
<evidence type="ECO:0000256" key="2">
    <source>
        <dbReference type="ARBA" id="ARBA00022801"/>
    </source>
</evidence>
<dbReference type="Pfam" id="PF02837">
    <property type="entry name" value="Glyco_hydro_2_N"/>
    <property type="match status" value="1"/>
</dbReference>
<reference evidence="7 8" key="1">
    <citation type="submission" date="2020-12" db="EMBL/GenBank/DDBJ databases">
        <title>Whole genome sequences of gut porcine anaerobes.</title>
        <authorList>
            <person name="Kubasova T."/>
            <person name="Jahodarova E."/>
            <person name="Rychlik I."/>
        </authorList>
    </citation>
    <scope>NUCLEOTIDE SEQUENCE [LARGE SCALE GENOMIC DNA]</scope>
    <source>
        <strain evidence="7 8">An867</strain>
    </source>
</reference>
<evidence type="ECO:0000313" key="7">
    <source>
        <dbReference type="EMBL" id="MCF2651213.1"/>
    </source>
</evidence>
<feature type="domain" description="Glycoside hydrolase family 2 immunoglobulin-like beta-sandwich" evidence="4">
    <location>
        <begin position="261"/>
        <end position="292"/>
    </location>
</feature>
<evidence type="ECO:0000256" key="1">
    <source>
        <dbReference type="ARBA" id="ARBA00007401"/>
    </source>
</evidence>
<dbReference type="InterPro" id="IPR051913">
    <property type="entry name" value="GH2_Domain-Containing"/>
</dbReference>
<proteinExistence type="inferred from homology"/>